<dbReference type="PANTHER" id="PTHR22888">
    <property type="entry name" value="CYTOCHROME C OXIDASE, SUBUNIT II"/>
    <property type="match status" value="1"/>
</dbReference>
<evidence type="ECO:0000256" key="5">
    <source>
        <dbReference type="ARBA" id="ARBA00023136"/>
    </source>
</evidence>
<dbReference type="SUPFAM" id="SSF81464">
    <property type="entry name" value="Cytochrome c oxidase subunit II-like, transmembrane region"/>
    <property type="match status" value="1"/>
</dbReference>
<comment type="subcellular location">
    <subcellularLocation>
        <location evidence="1">Membrane</location>
        <topology evidence="1">Multi-pass membrane protein</topology>
    </subcellularLocation>
</comment>
<feature type="transmembrane region" description="Helical" evidence="6">
    <location>
        <begin position="5"/>
        <end position="27"/>
    </location>
</feature>
<dbReference type="EMBL" id="UINC01184413">
    <property type="protein sequence ID" value="SVD95614.1"/>
    <property type="molecule type" value="Genomic_DNA"/>
</dbReference>
<keyword evidence="5 6" id="KW-0472">Membrane</keyword>
<dbReference type="PANTHER" id="PTHR22888:SF9">
    <property type="entry name" value="CYTOCHROME C OXIDASE SUBUNIT 2"/>
    <property type="match status" value="1"/>
</dbReference>
<protein>
    <recommendedName>
        <fullName evidence="8">Cytochrome oxidase subunit II copper A binding domain-containing protein</fullName>
    </recommendedName>
</protein>
<dbReference type="GO" id="GO:0016020">
    <property type="term" value="C:membrane"/>
    <property type="evidence" value="ECO:0007669"/>
    <property type="project" value="UniProtKB-SubCell"/>
</dbReference>
<dbReference type="InterPro" id="IPR036257">
    <property type="entry name" value="Cyt_c_oxidase_su2_TM_sf"/>
</dbReference>
<evidence type="ECO:0000256" key="1">
    <source>
        <dbReference type="ARBA" id="ARBA00004141"/>
    </source>
</evidence>
<dbReference type="Gene3D" id="1.10.287.90">
    <property type="match status" value="1"/>
</dbReference>
<dbReference type="GO" id="GO:0004129">
    <property type="term" value="F:cytochrome-c oxidase activity"/>
    <property type="evidence" value="ECO:0007669"/>
    <property type="project" value="InterPro"/>
</dbReference>
<comment type="similarity">
    <text evidence="2">Belongs to the cytochrome c oxidase subunit 2 family.</text>
</comment>
<evidence type="ECO:0000256" key="3">
    <source>
        <dbReference type="ARBA" id="ARBA00022692"/>
    </source>
</evidence>
<accession>A0A382ZJC6</accession>
<organism evidence="7">
    <name type="scientific">marine metagenome</name>
    <dbReference type="NCBI Taxonomy" id="408172"/>
    <lineage>
        <taxon>unclassified sequences</taxon>
        <taxon>metagenomes</taxon>
        <taxon>ecological metagenomes</taxon>
    </lineage>
</organism>
<feature type="transmembrane region" description="Helical" evidence="6">
    <location>
        <begin position="88"/>
        <end position="111"/>
    </location>
</feature>
<evidence type="ECO:0000256" key="2">
    <source>
        <dbReference type="ARBA" id="ARBA00007866"/>
    </source>
</evidence>
<keyword evidence="3 6" id="KW-0812">Transmembrane</keyword>
<dbReference type="Gene3D" id="2.60.40.420">
    <property type="entry name" value="Cupredoxins - blue copper proteins"/>
    <property type="match status" value="1"/>
</dbReference>
<name>A0A382ZJC6_9ZZZZ</name>
<dbReference type="InterPro" id="IPR045187">
    <property type="entry name" value="CcO_II"/>
</dbReference>
<dbReference type="InterPro" id="IPR008972">
    <property type="entry name" value="Cupredoxin"/>
</dbReference>
<reference evidence="7" key="1">
    <citation type="submission" date="2018-05" db="EMBL/GenBank/DDBJ databases">
        <authorList>
            <person name="Lanie J.A."/>
            <person name="Ng W.-L."/>
            <person name="Kazmierczak K.M."/>
            <person name="Andrzejewski T.M."/>
            <person name="Davidsen T.M."/>
            <person name="Wayne K.J."/>
            <person name="Tettelin H."/>
            <person name="Glass J.I."/>
            <person name="Rusch D."/>
            <person name="Podicherti R."/>
            <person name="Tsui H.-C.T."/>
            <person name="Winkler M.E."/>
        </authorList>
    </citation>
    <scope>NUCLEOTIDE SEQUENCE</scope>
</reference>
<dbReference type="AlphaFoldDB" id="A0A382ZJC6"/>
<feature type="transmembrane region" description="Helical" evidence="6">
    <location>
        <begin position="47"/>
        <end position="68"/>
    </location>
</feature>
<evidence type="ECO:0000256" key="6">
    <source>
        <dbReference type="SAM" id="Phobius"/>
    </source>
</evidence>
<evidence type="ECO:0008006" key="8">
    <source>
        <dbReference type="Google" id="ProtNLM"/>
    </source>
</evidence>
<dbReference type="GO" id="GO:0042773">
    <property type="term" value="P:ATP synthesis coupled electron transport"/>
    <property type="evidence" value="ECO:0007669"/>
    <property type="project" value="TreeGrafter"/>
</dbReference>
<sequence>VLKEIFMLVAVVFILLVIGSIIFHFASPWWFTPLASNWGTIDDTVNITFWVTGFVFVAVNLFMAYAVLRFRNRKDSKPAKYEPENPKLEIWLTVLTAIGVAAMLAPGLYVWNEFVHVPEEAWEVEAVGEQWRWSYRLPGEDGMLGTVDNHRVSAANHFGINPN</sequence>
<gene>
    <name evidence="7" type="ORF">METZ01_LOCUS448468</name>
</gene>
<proteinExistence type="inferred from homology"/>
<keyword evidence="4 6" id="KW-1133">Transmembrane helix</keyword>
<evidence type="ECO:0000313" key="7">
    <source>
        <dbReference type="EMBL" id="SVD95614.1"/>
    </source>
</evidence>
<feature type="non-terminal residue" evidence="7">
    <location>
        <position position="1"/>
    </location>
</feature>
<feature type="non-terminal residue" evidence="7">
    <location>
        <position position="163"/>
    </location>
</feature>
<evidence type="ECO:0000256" key="4">
    <source>
        <dbReference type="ARBA" id="ARBA00022989"/>
    </source>
</evidence>